<protein>
    <submittedName>
        <fullName evidence="2">Uncharacterized protein</fullName>
    </submittedName>
</protein>
<proteinExistence type="predicted"/>
<dbReference type="EMBL" id="CAWUFR010000248">
    <property type="protein sequence ID" value="CAK6974093.1"/>
    <property type="molecule type" value="Genomic_DNA"/>
</dbReference>
<dbReference type="AlphaFoldDB" id="A0AAV1PQQ4"/>
<name>A0AAV1PQQ4_SCOSC</name>
<organism evidence="2 3">
    <name type="scientific">Scomber scombrus</name>
    <name type="common">Atlantic mackerel</name>
    <name type="synonym">Scomber vernalis</name>
    <dbReference type="NCBI Taxonomy" id="13677"/>
    <lineage>
        <taxon>Eukaryota</taxon>
        <taxon>Metazoa</taxon>
        <taxon>Chordata</taxon>
        <taxon>Craniata</taxon>
        <taxon>Vertebrata</taxon>
        <taxon>Euteleostomi</taxon>
        <taxon>Actinopterygii</taxon>
        <taxon>Neopterygii</taxon>
        <taxon>Teleostei</taxon>
        <taxon>Neoteleostei</taxon>
        <taxon>Acanthomorphata</taxon>
        <taxon>Pelagiaria</taxon>
        <taxon>Scombriformes</taxon>
        <taxon>Scombridae</taxon>
        <taxon>Scomber</taxon>
    </lineage>
</organism>
<sequence>MDEEQTGPQHMEEGTSVPPHTSSKSCVQLTDLTVKEKIYKARKERLQINGSSESGVVTTHYSEMAHSFTLFVLNSKHFQRRSVCPAQSFGRCWRDHQTFILTMNFKLYETSAASEVKRLCVKDKQHQCIDVSSFTLEAEGGRCGQCDTLTVTCR</sequence>
<feature type="region of interest" description="Disordered" evidence="1">
    <location>
        <begin position="1"/>
        <end position="24"/>
    </location>
</feature>
<evidence type="ECO:0000313" key="2">
    <source>
        <dbReference type="EMBL" id="CAK6974093.1"/>
    </source>
</evidence>
<reference evidence="2 3" key="1">
    <citation type="submission" date="2024-01" db="EMBL/GenBank/DDBJ databases">
        <authorList>
            <person name="Alioto T."/>
            <person name="Alioto T."/>
            <person name="Gomez Garrido J."/>
        </authorList>
    </citation>
    <scope>NUCLEOTIDE SEQUENCE [LARGE SCALE GENOMIC DNA]</scope>
</reference>
<gene>
    <name evidence="2" type="ORF">FSCOSCO3_A023442</name>
</gene>
<evidence type="ECO:0000313" key="3">
    <source>
        <dbReference type="Proteomes" id="UP001314229"/>
    </source>
</evidence>
<comment type="caution">
    <text evidence="2">The sequence shown here is derived from an EMBL/GenBank/DDBJ whole genome shotgun (WGS) entry which is preliminary data.</text>
</comment>
<dbReference type="Proteomes" id="UP001314229">
    <property type="component" value="Unassembled WGS sequence"/>
</dbReference>
<accession>A0AAV1PQQ4</accession>
<keyword evidence="3" id="KW-1185">Reference proteome</keyword>
<evidence type="ECO:0000256" key="1">
    <source>
        <dbReference type="SAM" id="MobiDB-lite"/>
    </source>
</evidence>